<dbReference type="InterPro" id="IPR018289">
    <property type="entry name" value="MULE_transposase_dom"/>
</dbReference>
<gene>
    <name evidence="3" type="ORF">Tco_0730025</name>
</gene>
<feature type="compositionally biased region" description="Low complexity" evidence="1">
    <location>
        <begin position="445"/>
        <end position="459"/>
    </location>
</feature>
<dbReference type="PANTHER" id="PTHR31973">
    <property type="entry name" value="POLYPROTEIN, PUTATIVE-RELATED"/>
    <property type="match status" value="1"/>
</dbReference>
<sequence length="482" mass="53646">MMMVMCYDDGEDGGGGSGVVEVAREGDDELVDKENLVEHVHVDMDTLDKSNVDTLGVDDREGEFNANEEIDVDLDVIEIEEFESTSDAGGLERIRQRKLRPLRKQNKPKNGDVHKYYFYVGQEFVSREQLELNAGEQYLCLNQLVGPSQLTGPNNELGQVTKKSGLRSYVMELKASNLNTTVRIGVESEADHTCVTRIFKRVYICLGVAKTGFKVCMRDFLSFDGAFMKGSFPGQLLTAVGIDSNNGIYLMAYGIVELESKDSCTWFLEHLKEDLELQDNSNFTFIYDRQKGIIPAIEALFLVAEHRKLELTSMACKHVVVANWNMVANNMEVGLPETWRPLKKRKKTVREYIPMVKHGKMSRRSNNVTCVLCKSKGHNRRSCTCPRSGEATKKTTAQGGSNKTKTTQGGSNKTKSAQGGSNNKRPSDSLSGRNVVAKKTKIANPTQASQTTQASTSPAMRKNKGKAIADSSRKSRRKVRRS</sequence>
<comment type="caution">
    <text evidence="3">The sequence shown here is derived from an EMBL/GenBank/DDBJ whole genome shotgun (WGS) entry which is preliminary data.</text>
</comment>
<accession>A0ABQ4YQJ9</accession>
<keyword evidence="4" id="KW-1185">Reference proteome</keyword>
<reference evidence="3" key="1">
    <citation type="journal article" date="2022" name="Int. J. Mol. Sci.">
        <title>Draft Genome of Tanacetum Coccineum: Genomic Comparison of Closely Related Tanacetum-Family Plants.</title>
        <authorList>
            <person name="Yamashiro T."/>
            <person name="Shiraishi A."/>
            <person name="Nakayama K."/>
            <person name="Satake H."/>
        </authorList>
    </citation>
    <scope>NUCLEOTIDE SEQUENCE</scope>
</reference>
<protein>
    <submittedName>
        <fullName evidence="3">Mutator type transposase</fullName>
    </submittedName>
</protein>
<evidence type="ECO:0000256" key="1">
    <source>
        <dbReference type="SAM" id="MobiDB-lite"/>
    </source>
</evidence>
<dbReference type="PANTHER" id="PTHR31973:SF190">
    <property type="entry name" value="MULE TRANSPOSASE DOMAIN-CONTAINING PROTEIN"/>
    <property type="match status" value="1"/>
</dbReference>
<evidence type="ECO:0000259" key="2">
    <source>
        <dbReference type="Pfam" id="PF10551"/>
    </source>
</evidence>
<dbReference type="EMBL" id="BQNB010010650">
    <property type="protein sequence ID" value="GJS80144.1"/>
    <property type="molecule type" value="Genomic_DNA"/>
</dbReference>
<feature type="domain" description="MULE transposase" evidence="2">
    <location>
        <begin position="221"/>
        <end position="307"/>
    </location>
</feature>
<feature type="compositionally biased region" description="Polar residues" evidence="1">
    <location>
        <begin position="394"/>
        <end position="432"/>
    </location>
</feature>
<reference evidence="3" key="2">
    <citation type="submission" date="2022-01" db="EMBL/GenBank/DDBJ databases">
        <authorList>
            <person name="Yamashiro T."/>
            <person name="Shiraishi A."/>
            <person name="Satake H."/>
            <person name="Nakayama K."/>
        </authorList>
    </citation>
    <scope>NUCLEOTIDE SEQUENCE</scope>
</reference>
<dbReference type="Proteomes" id="UP001151760">
    <property type="component" value="Unassembled WGS sequence"/>
</dbReference>
<evidence type="ECO:0000313" key="4">
    <source>
        <dbReference type="Proteomes" id="UP001151760"/>
    </source>
</evidence>
<dbReference type="Pfam" id="PF10551">
    <property type="entry name" value="MULE"/>
    <property type="match status" value="1"/>
</dbReference>
<evidence type="ECO:0000313" key="3">
    <source>
        <dbReference type="EMBL" id="GJS80144.1"/>
    </source>
</evidence>
<feature type="region of interest" description="Disordered" evidence="1">
    <location>
        <begin position="378"/>
        <end position="482"/>
    </location>
</feature>
<proteinExistence type="predicted"/>
<name>A0ABQ4YQJ9_9ASTR</name>
<organism evidence="3 4">
    <name type="scientific">Tanacetum coccineum</name>
    <dbReference type="NCBI Taxonomy" id="301880"/>
    <lineage>
        <taxon>Eukaryota</taxon>
        <taxon>Viridiplantae</taxon>
        <taxon>Streptophyta</taxon>
        <taxon>Embryophyta</taxon>
        <taxon>Tracheophyta</taxon>
        <taxon>Spermatophyta</taxon>
        <taxon>Magnoliopsida</taxon>
        <taxon>eudicotyledons</taxon>
        <taxon>Gunneridae</taxon>
        <taxon>Pentapetalae</taxon>
        <taxon>asterids</taxon>
        <taxon>campanulids</taxon>
        <taxon>Asterales</taxon>
        <taxon>Asteraceae</taxon>
        <taxon>Asteroideae</taxon>
        <taxon>Anthemideae</taxon>
        <taxon>Anthemidinae</taxon>
        <taxon>Tanacetum</taxon>
    </lineage>
</organism>